<dbReference type="RefSeq" id="WP_216958143.1">
    <property type="nucleotide sequence ID" value="NZ_JAHOPB010000001.1"/>
</dbReference>
<dbReference type="CDD" id="cd06588">
    <property type="entry name" value="PhnB_like"/>
    <property type="match status" value="1"/>
</dbReference>
<organism evidence="2 3">
    <name type="scientific">Reyranella humidisoli</name>
    <dbReference type="NCBI Taxonomy" id="2849149"/>
    <lineage>
        <taxon>Bacteria</taxon>
        <taxon>Pseudomonadati</taxon>
        <taxon>Pseudomonadota</taxon>
        <taxon>Alphaproteobacteria</taxon>
        <taxon>Hyphomicrobiales</taxon>
        <taxon>Reyranellaceae</taxon>
        <taxon>Reyranella</taxon>
    </lineage>
</organism>
<dbReference type="InterPro" id="IPR028973">
    <property type="entry name" value="PhnB-like"/>
</dbReference>
<dbReference type="EMBL" id="JAHOPB010000001">
    <property type="protein sequence ID" value="MBU8873728.1"/>
    <property type="molecule type" value="Genomic_DNA"/>
</dbReference>
<comment type="caution">
    <text evidence="2">The sequence shown here is derived from an EMBL/GenBank/DDBJ whole genome shotgun (WGS) entry which is preliminary data.</text>
</comment>
<sequence>MAIQPYLFFNGRCEEALAFYQDKLGAKVEMMMRFRENPDAGAMEHMKVNPEAVMHASLRIGDATIMCSDGMSGDGKTNFQGFSLALDVATEAEADRAFEALAKDGQIQMPIGKTFFSPRFGCVADKFGVSWMVMVPQPM</sequence>
<dbReference type="PANTHER" id="PTHR33990:SF1">
    <property type="entry name" value="PROTEIN YJDN"/>
    <property type="match status" value="1"/>
</dbReference>
<evidence type="ECO:0000313" key="3">
    <source>
        <dbReference type="Proteomes" id="UP000727907"/>
    </source>
</evidence>
<evidence type="ECO:0000259" key="1">
    <source>
        <dbReference type="Pfam" id="PF06983"/>
    </source>
</evidence>
<feature type="domain" description="PhnB-like" evidence="1">
    <location>
        <begin position="3"/>
        <end position="133"/>
    </location>
</feature>
<dbReference type="Pfam" id="PF06983">
    <property type="entry name" value="3-dmu-9_3-mt"/>
    <property type="match status" value="1"/>
</dbReference>
<dbReference type="PIRSF" id="PIRSF021700">
    <property type="entry name" value="3_dmu_93_MTrfase"/>
    <property type="match status" value="1"/>
</dbReference>
<dbReference type="PANTHER" id="PTHR33990">
    <property type="entry name" value="PROTEIN YJDN-RELATED"/>
    <property type="match status" value="1"/>
</dbReference>
<dbReference type="InterPro" id="IPR009725">
    <property type="entry name" value="3_dmu_93_MTrfase"/>
</dbReference>
<protein>
    <submittedName>
        <fullName evidence="2">VOC family protein</fullName>
    </submittedName>
</protein>
<evidence type="ECO:0000313" key="2">
    <source>
        <dbReference type="EMBL" id="MBU8873728.1"/>
    </source>
</evidence>
<gene>
    <name evidence="2" type="ORF">KQ910_08135</name>
</gene>
<accession>A0ABS6IGK5</accession>
<keyword evidence="3" id="KW-1185">Reference proteome</keyword>
<name>A0ABS6IGK5_9HYPH</name>
<reference evidence="2 3" key="1">
    <citation type="submission" date="2021-06" db="EMBL/GenBank/DDBJ databases">
        <authorList>
            <person name="Lee D.H."/>
        </authorList>
    </citation>
    <scope>NUCLEOTIDE SEQUENCE [LARGE SCALE GENOMIC DNA]</scope>
    <source>
        <strain evidence="2 3">MMS21-HV4-11</strain>
    </source>
</reference>
<proteinExistence type="predicted"/>
<dbReference type="Proteomes" id="UP000727907">
    <property type="component" value="Unassembled WGS sequence"/>
</dbReference>